<reference evidence="2 3" key="1">
    <citation type="submission" date="2017-03" db="EMBL/GenBank/DDBJ databases">
        <title>Complete genome sequence of Candidatus 'Thiodictyon syntrophicum' sp. nov. strain Cad16T, a photolithoautotroph purple sulfur bacterium isolated from an alpine meromictic lake.</title>
        <authorList>
            <person name="Luedin S.M."/>
            <person name="Pothier J.F."/>
            <person name="Danza F."/>
            <person name="Storelli N."/>
            <person name="Wittwer M."/>
            <person name="Tonolla M."/>
        </authorList>
    </citation>
    <scope>NUCLEOTIDE SEQUENCE [LARGE SCALE GENOMIC DNA]</scope>
    <source>
        <strain evidence="2 3">Cad16T</strain>
    </source>
</reference>
<feature type="signal peptide" evidence="1">
    <location>
        <begin position="1"/>
        <end position="17"/>
    </location>
</feature>
<keyword evidence="1" id="KW-0732">Signal</keyword>
<gene>
    <name evidence="2" type="ORF">THSYN_03620</name>
</gene>
<protein>
    <recommendedName>
        <fullName evidence="4">PEP-CTERM protein-sorting domain-containing protein</fullName>
    </recommendedName>
</protein>
<keyword evidence="3" id="KW-1185">Reference proteome</keyword>
<evidence type="ECO:0008006" key="4">
    <source>
        <dbReference type="Google" id="ProtNLM"/>
    </source>
</evidence>
<dbReference type="KEGG" id="tsy:THSYN_03620"/>
<organism evidence="2 3">
    <name type="scientific">Candidatus Thiodictyon syntrophicum</name>
    <dbReference type="NCBI Taxonomy" id="1166950"/>
    <lineage>
        <taxon>Bacteria</taxon>
        <taxon>Pseudomonadati</taxon>
        <taxon>Pseudomonadota</taxon>
        <taxon>Gammaproteobacteria</taxon>
        <taxon>Chromatiales</taxon>
        <taxon>Chromatiaceae</taxon>
        <taxon>Thiodictyon</taxon>
    </lineage>
</organism>
<evidence type="ECO:0000313" key="3">
    <source>
        <dbReference type="Proteomes" id="UP000232638"/>
    </source>
</evidence>
<feature type="chain" id="PRO_5014888155" description="PEP-CTERM protein-sorting domain-containing protein" evidence="1">
    <location>
        <begin position="18"/>
        <end position="220"/>
    </location>
</feature>
<dbReference type="EMBL" id="CP020370">
    <property type="protein sequence ID" value="AUB80139.1"/>
    <property type="molecule type" value="Genomic_DNA"/>
</dbReference>
<sequence>MRLIALTAFGMASAAQANLMIDVYEYGTLGQSRWVFSGSAQYSENVVGGKFAGGDVSLIEEWKGAGAGSDYVKTGAYNNYTPSLISGSVTLSVTPSGGNIIQGLIDGLHIDHDTTTPTSGDDFGVSLAAVDIALSADALVSWSGEAIFNVDINKLNRGTFSFLNYGEDPNVPGRIYGSLPLTLEVPEPGTAVLLMLGVTGLVRFAVRRGTNPKSLLGTVH</sequence>
<accession>A0A2K8U413</accession>
<dbReference type="InterPro" id="IPR013424">
    <property type="entry name" value="Ice-binding_C"/>
</dbReference>
<dbReference type="NCBIfam" id="TIGR02595">
    <property type="entry name" value="PEP_CTERM"/>
    <property type="match status" value="1"/>
</dbReference>
<name>A0A2K8U413_9GAMM</name>
<dbReference type="AlphaFoldDB" id="A0A2K8U413"/>
<proteinExistence type="predicted"/>
<dbReference type="Proteomes" id="UP000232638">
    <property type="component" value="Chromosome"/>
</dbReference>
<evidence type="ECO:0000313" key="2">
    <source>
        <dbReference type="EMBL" id="AUB80139.1"/>
    </source>
</evidence>
<evidence type="ECO:0000256" key="1">
    <source>
        <dbReference type="SAM" id="SignalP"/>
    </source>
</evidence>